<accession>A0A9P4KDD6</accession>
<sequence length="90" mass="10055">MVHIQKIPIIILNVFFSMLINNSSVIYLRENCGAQLFKAQYSCRWDMSSFIAGAKDVSPAIKQSHTLLNRGRLSFASSVPNLSLGKIKLI</sequence>
<dbReference type="Proteomes" id="UP000800093">
    <property type="component" value="Unassembled WGS sequence"/>
</dbReference>
<keyword evidence="1" id="KW-0812">Transmembrane</keyword>
<comment type="caution">
    <text evidence="2">The sequence shown here is derived from an EMBL/GenBank/DDBJ whole genome shotgun (WGS) entry which is preliminary data.</text>
</comment>
<evidence type="ECO:0000313" key="3">
    <source>
        <dbReference type="Proteomes" id="UP000800093"/>
    </source>
</evidence>
<keyword evidence="3" id="KW-1185">Reference proteome</keyword>
<organism evidence="2 3">
    <name type="scientific">Lojkania enalia</name>
    <dbReference type="NCBI Taxonomy" id="147567"/>
    <lineage>
        <taxon>Eukaryota</taxon>
        <taxon>Fungi</taxon>
        <taxon>Dikarya</taxon>
        <taxon>Ascomycota</taxon>
        <taxon>Pezizomycotina</taxon>
        <taxon>Dothideomycetes</taxon>
        <taxon>Pleosporomycetidae</taxon>
        <taxon>Pleosporales</taxon>
        <taxon>Pleosporales incertae sedis</taxon>
        <taxon>Lojkania</taxon>
    </lineage>
</organism>
<reference evidence="3" key="1">
    <citation type="journal article" date="2020" name="Stud. Mycol.">
        <title>101 Dothideomycetes genomes: A test case for predicting lifestyles and emergence of pathogens.</title>
        <authorList>
            <person name="Haridas S."/>
            <person name="Albert R."/>
            <person name="Binder M."/>
            <person name="Bloem J."/>
            <person name="LaButti K."/>
            <person name="Salamov A."/>
            <person name="Andreopoulos B."/>
            <person name="Baker S."/>
            <person name="Barry K."/>
            <person name="Bills G."/>
            <person name="Bluhm B."/>
            <person name="Cannon C."/>
            <person name="Castanera R."/>
            <person name="Culley D."/>
            <person name="Daum C."/>
            <person name="Ezra D."/>
            <person name="Gonzalez J."/>
            <person name="Henrissat B."/>
            <person name="Kuo A."/>
            <person name="Liang C."/>
            <person name="Lipzen A."/>
            <person name="Lutzoni F."/>
            <person name="Magnuson J."/>
            <person name="Mondo S."/>
            <person name="Nolan M."/>
            <person name="Ohm R."/>
            <person name="Pangilinan J."/>
            <person name="Park H.-J."/>
            <person name="Ramirez L."/>
            <person name="Alfaro M."/>
            <person name="Sun H."/>
            <person name="Tritt A."/>
            <person name="Yoshinaga Y."/>
            <person name="Zwiers L.-H."/>
            <person name="Turgeon B."/>
            <person name="Goodwin S."/>
            <person name="Spatafora J."/>
            <person name="Crous P."/>
            <person name="Grigoriev I."/>
        </authorList>
    </citation>
    <scope>NUCLEOTIDE SEQUENCE [LARGE SCALE GENOMIC DNA]</scope>
    <source>
        <strain evidence="3">CBS 304.66</strain>
    </source>
</reference>
<proteinExistence type="predicted"/>
<dbReference type="AlphaFoldDB" id="A0A9P4KDD6"/>
<keyword evidence="1" id="KW-0472">Membrane</keyword>
<dbReference type="EMBL" id="ML986593">
    <property type="protein sequence ID" value="KAF2267174.1"/>
    <property type="molecule type" value="Genomic_DNA"/>
</dbReference>
<gene>
    <name evidence="2" type="ORF">CC78DRAFT_92425</name>
</gene>
<evidence type="ECO:0000313" key="2">
    <source>
        <dbReference type="EMBL" id="KAF2267174.1"/>
    </source>
</evidence>
<protein>
    <submittedName>
        <fullName evidence="2">Uncharacterized protein</fullName>
    </submittedName>
</protein>
<name>A0A9P4KDD6_9PLEO</name>
<keyword evidence="1" id="KW-1133">Transmembrane helix</keyword>
<evidence type="ECO:0000256" key="1">
    <source>
        <dbReference type="SAM" id="Phobius"/>
    </source>
</evidence>
<feature type="transmembrane region" description="Helical" evidence="1">
    <location>
        <begin position="7"/>
        <end position="28"/>
    </location>
</feature>